<proteinExistence type="predicted"/>
<reference evidence="1 2" key="1">
    <citation type="journal article" date="2014" name="Genome Biol. Evol.">
        <title>Comparative genomics and transcriptomics analyses reveal divergent lifestyle features of nematode endoparasitic fungus Hirsutella minnesotensis.</title>
        <authorList>
            <person name="Lai Y."/>
            <person name="Liu K."/>
            <person name="Zhang X."/>
            <person name="Zhang X."/>
            <person name="Li K."/>
            <person name="Wang N."/>
            <person name="Shu C."/>
            <person name="Wu Y."/>
            <person name="Wang C."/>
            <person name="Bushley K.E."/>
            <person name="Xiang M."/>
            <person name="Liu X."/>
        </authorList>
    </citation>
    <scope>NUCLEOTIDE SEQUENCE [LARGE SCALE GENOMIC DNA]</scope>
    <source>
        <strain evidence="1 2">3608</strain>
    </source>
</reference>
<keyword evidence="2" id="KW-1185">Reference proteome</keyword>
<accession>A0A0F7ZLP8</accession>
<protein>
    <submittedName>
        <fullName evidence="1">Uncharacterized protein</fullName>
    </submittedName>
</protein>
<dbReference type="Proteomes" id="UP000054481">
    <property type="component" value="Unassembled WGS sequence"/>
</dbReference>
<dbReference type="AlphaFoldDB" id="A0A0F7ZLP8"/>
<evidence type="ECO:0000313" key="1">
    <source>
        <dbReference type="EMBL" id="KJZ71325.1"/>
    </source>
</evidence>
<name>A0A0F7ZLP8_9HYPO</name>
<gene>
    <name evidence="1" type="ORF">HIM_09261</name>
</gene>
<dbReference type="EMBL" id="KQ030578">
    <property type="protein sequence ID" value="KJZ71325.1"/>
    <property type="molecule type" value="Genomic_DNA"/>
</dbReference>
<evidence type="ECO:0000313" key="2">
    <source>
        <dbReference type="Proteomes" id="UP000054481"/>
    </source>
</evidence>
<sequence>MPSSNQGQRYCIEVEFLVAVERRGGVYEEFDLTTGASPRDARWSCPDTRTPYPVVLEHIRGVLAAHGQTVTIHPTRDQHGGLTWSSREARSWVLTPATYARQQLGCPGGYHWIGIKLRSPVLREPDSGSTEPRVPPCLDDLRRAVRMHVNSTCAFNVMLLPSGRPFSLNYLKKLSSLVWLLEPDMLLALRPSALPPAASLVYHANVRYPPASSVRCSGYIMEAYVRHTVELHDYAVQACINRLCADVPDLCAALRDRRDGRPLAFSLHVLSPTQQAPHSDGSRDCIVLFQYALWHPYANLDASEYWIELALTLGDQAAVTPREYRTIVWEWDQIIRESYVQNQGWAIRCKLLLESFGWTEDYYKGWAEIVLAYISTA</sequence>
<dbReference type="OrthoDB" id="412402at2759"/>
<organism evidence="1 2">
    <name type="scientific">Hirsutella minnesotensis 3608</name>
    <dbReference type="NCBI Taxonomy" id="1043627"/>
    <lineage>
        <taxon>Eukaryota</taxon>
        <taxon>Fungi</taxon>
        <taxon>Dikarya</taxon>
        <taxon>Ascomycota</taxon>
        <taxon>Pezizomycotina</taxon>
        <taxon>Sordariomycetes</taxon>
        <taxon>Hypocreomycetidae</taxon>
        <taxon>Hypocreales</taxon>
        <taxon>Ophiocordycipitaceae</taxon>
        <taxon>Hirsutella</taxon>
    </lineage>
</organism>